<evidence type="ECO:0000259" key="20">
    <source>
        <dbReference type="PROSITE" id="PS50970"/>
    </source>
</evidence>
<dbReference type="InterPro" id="IPR036594">
    <property type="entry name" value="Meth_synthase_dom"/>
</dbReference>
<evidence type="ECO:0000256" key="11">
    <source>
        <dbReference type="ARBA" id="ARBA00022679"/>
    </source>
</evidence>
<dbReference type="Gene3D" id="1.10.1240.10">
    <property type="entry name" value="Methionine synthase domain"/>
    <property type="match status" value="1"/>
</dbReference>
<dbReference type="CDD" id="cd02070">
    <property type="entry name" value="corrinoid_protein_B12-BD"/>
    <property type="match status" value="1"/>
</dbReference>
<evidence type="ECO:0000256" key="6">
    <source>
        <dbReference type="ARBA" id="ARBA00012032"/>
    </source>
</evidence>
<comment type="function">
    <text evidence="17">Catalyzes the transfer of a methyl group from methyl-cobalamin to homocysteine, yielding enzyme-bound cob(I)alamin and methionine. Subsequently, remethylates the cofactor using methyltetrahydrofolate.</text>
</comment>
<feature type="binding site" evidence="19">
    <location>
        <position position="271"/>
    </location>
    <ligand>
        <name>Zn(2+)</name>
        <dbReference type="ChEBI" id="CHEBI:29105"/>
    </ligand>
</feature>
<organism evidence="24 25">
    <name type="scientific">Veillonella magna</name>
    <dbReference type="NCBI Taxonomy" id="464322"/>
    <lineage>
        <taxon>Bacteria</taxon>
        <taxon>Bacillati</taxon>
        <taxon>Bacillota</taxon>
        <taxon>Negativicutes</taxon>
        <taxon>Veillonellales</taxon>
        <taxon>Veillonellaceae</taxon>
        <taxon>Veillonella</taxon>
    </lineage>
</organism>
<feature type="domain" description="B12-binding N-terminal" evidence="23">
    <location>
        <begin position="613"/>
        <end position="707"/>
    </location>
</feature>
<keyword evidence="25" id="KW-1185">Reference proteome</keyword>
<evidence type="ECO:0000256" key="4">
    <source>
        <dbReference type="ARBA" id="ARBA00005178"/>
    </source>
</evidence>
<gene>
    <name evidence="24" type="ORF">H6A01_05145</name>
</gene>
<dbReference type="PROSITE" id="PS51332">
    <property type="entry name" value="B12_BINDING"/>
    <property type="match status" value="1"/>
</dbReference>
<dbReference type="SUPFAM" id="SSF51717">
    <property type="entry name" value="Dihydropteroate synthetase-like"/>
    <property type="match status" value="1"/>
</dbReference>
<dbReference type="InterPro" id="IPR003726">
    <property type="entry name" value="HCY_dom"/>
</dbReference>
<dbReference type="EC" id="2.1.1.13" evidence="6"/>
<protein>
    <recommendedName>
        <fullName evidence="7">Methionine synthase</fullName>
        <ecNumber evidence="6">2.1.1.13</ecNumber>
    </recommendedName>
    <alternativeName>
        <fullName evidence="18">5-methyltetrahydrofolate--homocysteine methyltransferase</fullName>
    </alternativeName>
</protein>
<evidence type="ECO:0000256" key="9">
    <source>
        <dbReference type="ARBA" id="ARBA00022605"/>
    </source>
</evidence>
<dbReference type="InterPro" id="IPR036724">
    <property type="entry name" value="Cobalamin-bd_sf"/>
</dbReference>
<evidence type="ECO:0000313" key="24">
    <source>
        <dbReference type="EMBL" id="MBM6912709.1"/>
    </source>
</evidence>
<evidence type="ECO:0000313" key="25">
    <source>
        <dbReference type="Proteomes" id="UP000707138"/>
    </source>
</evidence>
<feature type="domain" description="Pterin-binding" evidence="21">
    <location>
        <begin position="317"/>
        <end position="561"/>
    </location>
</feature>
<accession>A0ABS2GHR6</accession>
<keyword evidence="8 19" id="KW-0489">Methyltransferase</keyword>
<dbReference type="PROSITE" id="PS50970">
    <property type="entry name" value="HCY"/>
    <property type="match status" value="1"/>
</dbReference>
<dbReference type="PANTHER" id="PTHR45833">
    <property type="entry name" value="METHIONINE SYNTHASE"/>
    <property type="match status" value="1"/>
</dbReference>
<evidence type="ECO:0000256" key="7">
    <source>
        <dbReference type="ARBA" id="ARBA00013998"/>
    </source>
</evidence>
<evidence type="ECO:0000256" key="13">
    <source>
        <dbReference type="ARBA" id="ARBA00022723"/>
    </source>
</evidence>
<dbReference type="PIRSF" id="PIRSF037472">
    <property type="entry name" value="DHPS_mtfrase"/>
    <property type="match status" value="1"/>
</dbReference>
<evidence type="ECO:0000256" key="2">
    <source>
        <dbReference type="ARBA" id="ARBA00001947"/>
    </source>
</evidence>
<evidence type="ECO:0000256" key="19">
    <source>
        <dbReference type="PROSITE-ProRule" id="PRU00333"/>
    </source>
</evidence>
<comment type="catalytic activity">
    <reaction evidence="1">
        <text>(6S)-5-methyl-5,6,7,8-tetrahydrofolate + L-homocysteine = (6S)-5,6,7,8-tetrahydrofolate + L-methionine</text>
        <dbReference type="Rhea" id="RHEA:11172"/>
        <dbReference type="ChEBI" id="CHEBI:18608"/>
        <dbReference type="ChEBI" id="CHEBI:57453"/>
        <dbReference type="ChEBI" id="CHEBI:57844"/>
        <dbReference type="ChEBI" id="CHEBI:58199"/>
        <dbReference type="EC" id="2.1.1.13"/>
    </reaction>
</comment>
<comment type="cofactor">
    <cofactor evidence="3">
        <name>methylcob(III)alamin</name>
        <dbReference type="ChEBI" id="CHEBI:28115"/>
    </cofactor>
</comment>
<keyword evidence="15" id="KW-0486">Methionine biosynthesis</keyword>
<keyword evidence="10" id="KW-0846">Cobalamin</keyword>
<evidence type="ECO:0000256" key="12">
    <source>
        <dbReference type="ARBA" id="ARBA00022691"/>
    </source>
</evidence>
<dbReference type="PROSITE" id="PS50972">
    <property type="entry name" value="PTERIN_BINDING"/>
    <property type="match status" value="1"/>
</dbReference>
<dbReference type="SUPFAM" id="SSF52242">
    <property type="entry name" value="Cobalamin (vitamin B12)-binding domain"/>
    <property type="match status" value="1"/>
</dbReference>
<dbReference type="EMBL" id="JACJLA010000007">
    <property type="protein sequence ID" value="MBM6912709.1"/>
    <property type="molecule type" value="Genomic_DNA"/>
</dbReference>
<evidence type="ECO:0000256" key="3">
    <source>
        <dbReference type="ARBA" id="ARBA00001956"/>
    </source>
</evidence>
<evidence type="ECO:0000256" key="5">
    <source>
        <dbReference type="ARBA" id="ARBA00010398"/>
    </source>
</evidence>
<dbReference type="Pfam" id="PF02574">
    <property type="entry name" value="S-methyl_trans"/>
    <property type="match status" value="1"/>
</dbReference>
<keyword evidence="11 19" id="KW-0808">Transferase</keyword>
<comment type="caution">
    <text evidence="24">The sequence shown here is derived from an EMBL/GenBank/DDBJ whole genome shotgun (WGS) entry which is preliminary data.</text>
</comment>
<comment type="pathway">
    <text evidence="4">Amino-acid biosynthesis; L-methionine biosynthesis via de novo pathway; L-methionine from L-homocysteine (MetH route): step 1/1.</text>
</comment>
<dbReference type="Pfam" id="PF02607">
    <property type="entry name" value="B12-binding_2"/>
    <property type="match status" value="1"/>
</dbReference>
<dbReference type="SUPFAM" id="SSF82282">
    <property type="entry name" value="Homocysteine S-methyltransferase"/>
    <property type="match status" value="1"/>
</dbReference>
<sequence>MFIFDGAMGTMLQQAGLKEGACPELMSVDRPEIVEAIHSEYLASGSDIVTTNTFGACRLKLADYGLAHRVKEINYAAVAAAKRAIANIKPTAQVAGSMGPTGTFIAPLGQMTFDDIYETYREQADALIEAGVDYILIETIIDIQEMRAALLAARDARASAGADDRVKIICQFSFSEDGRTITGTTPEAAAILMEAIGADVVGINCSLGPEQLIPLLQKMAAVTNLPLSVQPNAGMPVLVNKKTIFPLSPEDMASYVGDLIDAGASYIGACCGSTPDHIRAIAEAAIAHGPSSRTAVEPFTAFTSRTQVVRVGHKEAPIIIGERINPTGRKVLAKEIKDGNFAMVKRDALAQVSAGAHVLDVNMGVPGIDQAEAMRHAISELTMLVDVPLSIDTLDTKALEAGLKAYPGRPLINSVNAEPEQLAAVLPLAKRYGAALLCLPLGKGDLPATAEARIELIKEITLEAYRYGLRPQDLLLDPLVLTLASGPDSAKETLQTLRLYKEIFGFPTVMGLSNISFGLPQRPYLNAQFLTMALSAGLTAPILNPLNKTVKKAFVAGRTLLGFDTAAAEFIRLYGQEAEDVIGGSGKKDSSTTRANTITVGQTVNQKERLLTDITEATPEVMLEAICGAVERGEKEYVIELVTQALTKKIDPLVITKQGLSEAMNRVGEKFGAGKVFLPQVMLAAEAMQGAFQTIKQVLPEDTRMARDTVIVATVKGDIHDLGKNIVAALLENNGYRVVDLGKDVSPDAIVNAAKECKAPIIGICSLMTTTMPMIDETIEAVRKANVPAKVVVGGAVLTQEYADTAGADAYAKDGVTAVQLVKQLLGDE</sequence>
<dbReference type="PROSITE" id="PS51337">
    <property type="entry name" value="B12_BINDING_NTER"/>
    <property type="match status" value="1"/>
</dbReference>
<evidence type="ECO:0000256" key="18">
    <source>
        <dbReference type="ARBA" id="ARBA00031040"/>
    </source>
</evidence>
<dbReference type="RefSeq" id="WP_205087782.1">
    <property type="nucleotide sequence ID" value="NZ_JACJLA010000007.1"/>
</dbReference>
<keyword evidence="9" id="KW-0028">Amino-acid biosynthesis</keyword>
<dbReference type="InterPro" id="IPR006158">
    <property type="entry name" value="Cobalamin-bd"/>
</dbReference>
<keyword evidence="16" id="KW-0170">Cobalt</keyword>
<feature type="binding site" evidence="19">
    <location>
        <position position="205"/>
    </location>
    <ligand>
        <name>Zn(2+)</name>
        <dbReference type="ChEBI" id="CHEBI:29105"/>
    </ligand>
</feature>
<evidence type="ECO:0000259" key="21">
    <source>
        <dbReference type="PROSITE" id="PS50972"/>
    </source>
</evidence>
<dbReference type="InterPro" id="IPR050554">
    <property type="entry name" value="Met_Synthase/Corrinoid"/>
</dbReference>
<dbReference type="InterPro" id="IPR011005">
    <property type="entry name" value="Dihydropteroate_synth-like_sf"/>
</dbReference>
<feature type="binding site" evidence="19">
    <location>
        <position position="270"/>
    </location>
    <ligand>
        <name>Zn(2+)</name>
        <dbReference type="ChEBI" id="CHEBI:29105"/>
    </ligand>
</feature>
<dbReference type="Gene3D" id="3.40.50.280">
    <property type="entry name" value="Cobalamin-binding domain"/>
    <property type="match status" value="1"/>
</dbReference>
<dbReference type="PANTHER" id="PTHR45833:SF1">
    <property type="entry name" value="METHIONINE SYNTHASE"/>
    <property type="match status" value="1"/>
</dbReference>
<dbReference type="InterPro" id="IPR036589">
    <property type="entry name" value="HCY_dom_sf"/>
</dbReference>
<dbReference type="InterPro" id="IPR017215">
    <property type="entry name" value="MetH_bac"/>
</dbReference>
<feature type="domain" description="B12-binding" evidence="22">
    <location>
        <begin position="707"/>
        <end position="829"/>
    </location>
</feature>
<evidence type="ECO:0000259" key="22">
    <source>
        <dbReference type="PROSITE" id="PS51332"/>
    </source>
</evidence>
<dbReference type="Gene3D" id="3.20.20.20">
    <property type="entry name" value="Dihydropteroate synthase-like"/>
    <property type="match status" value="1"/>
</dbReference>
<reference evidence="24 25" key="1">
    <citation type="journal article" date="2021" name="Sci. Rep.">
        <title>The distribution of antibiotic resistance genes in chicken gut microbiota commensals.</title>
        <authorList>
            <person name="Juricova H."/>
            <person name="Matiasovicova J."/>
            <person name="Kubasova T."/>
            <person name="Cejkova D."/>
            <person name="Rychlik I."/>
        </authorList>
    </citation>
    <scope>NUCLEOTIDE SEQUENCE [LARGE SCALE GENOMIC DNA]</scope>
    <source>
        <strain evidence="24 25">An537</strain>
    </source>
</reference>
<dbReference type="Pfam" id="PF00809">
    <property type="entry name" value="Pterin_bind"/>
    <property type="match status" value="1"/>
</dbReference>
<evidence type="ECO:0000256" key="17">
    <source>
        <dbReference type="ARBA" id="ARBA00025552"/>
    </source>
</evidence>
<comment type="cofactor">
    <cofactor evidence="2 19">
        <name>Zn(2+)</name>
        <dbReference type="ChEBI" id="CHEBI:29105"/>
    </cofactor>
</comment>
<evidence type="ECO:0000256" key="1">
    <source>
        <dbReference type="ARBA" id="ARBA00001700"/>
    </source>
</evidence>
<dbReference type="InterPro" id="IPR000489">
    <property type="entry name" value="Pterin-binding_dom"/>
</dbReference>
<evidence type="ECO:0000259" key="23">
    <source>
        <dbReference type="PROSITE" id="PS51337"/>
    </source>
</evidence>
<dbReference type="InterPro" id="IPR003759">
    <property type="entry name" value="Cbl-bd_cap"/>
</dbReference>
<evidence type="ECO:0000256" key="10">
    <source>
        <dbReference type="ARBA" id="ARBA00022628"/>
    </source>
</evidence>
<dbReference type="Pfam" id="PF02310">
    <property type="entry name" value="B12-binding"/>
    <property type="match status" value="1"/>
</dbReference>
<dbReference type="SMART" id="SM01018">
    <property type="entry name" value="B12-binding_2"/>
    <property type="match status" value="1"/>
</dbReference>
<feature type="domain" description="Hcy-binding" evidence="20">
    <location>
        <begin position="1"/>
        <end position="285"/>
    </location>
</feature>
<evidence type="ECO:0000256" key="8">
    <source>
        <dbReference type="ARBA" id="ARBA00022603"/>
    </source>
</evidence>
<proteinExistence type="inferred from homology"/>
<name>A0ABS2GHR6_9FIRM</name>
<evidence type="ECO:0000256" key="15">
    <source>
        <dbReference type="ARBA" id="ARBA00023167"/>
    </source>
</evidence>
<evidence type="ECO:0000256" key="16">
    <source>
        <dbReference type="ARBA" id="ARBA00023285"/>
    </source>
</evidence>
<keyword evidence="13 19" id="KW-0479">Metal-binding</keyword>
<keyword evidence="12" id="KW-0949">S-adenosyl-L-methionine</keyword>
<comment type="similarity">
    <text evidence="5">Belongs to the vitamin-B12 dependent methionine synthase family.</text>
</comment>
<keyword evidence="14 19" id="KW-0862">Zinc</keyword>
<dbReference type="Proteomes" id="UP000707138">
    <property type="component" value="Unassembled WGS sequence"/>
</dbReference>
<evidence type="ECO:0000256" key="14">
    <source>
        <dbReference type="ARBA" id="ARBA00022833"/>
    </source>
</evidence>
<dbReference type="Gene3D" id="3.20.20.330">
    <property type="entry name" value="Homocysteine-binding-like domain"/>
    <property type="match status" value="1"/>
</dbReference>
<dbReference type="SUPFAM" id="SSF47644">
    <property type="entry name" value="Methionine synthase domain"/>
    <property type="match status" value="1"/>
</dbReference>